<dbReference type="PROSITE" id="PS52015">
    <property type="entry name" value="TONB_CTD"/>
    <property type="match status" value="1"/>
</dbReference>
<comment type="caution">
    <text evidence="12">The sequence shown here is derived from an EMBL/GenBank/DDBJ whole genome shotgun (WGS) entry which is preliminary data.</text>
</comment>
<dbReference type="InterPro" id="IPR051045">
    <property type="entry name" value="TonB-dependent_transducer"/>
</dbReference>
<accession>A0ABP6UN04</accession>
<dbReference type="RefSeq" id="WP_344928730.1">
    <property type="nucleotide sequence ID" value="NZ_BAABCW010000012.1"/>
</dbReference>
<name>A0ABP6UN04_9FLAO</name>
<evidence type="ECO:0000259" key="11">
    <source>
        <dbReference type="PROSITE" id="PS52015"/>
    </source>
</evidence>
<gene>
    <name evidence="12" type="ORF">GCM10022393_29510</name>
</gene>
<keyword evidence="9" id="KW-0472">Membrane</keyword>
<organism evidence="12 13">
    <name type="scientific">Aquimarina addita</name>
    <dbReference type="NCBI Taxonomy" id="870485"/>
    <lineage>
        <taxon>Bacteria</taxon>
        <taxon>Pseudomonadati</taxon>
        <taxon>Bacteroidota</taxon>
        <taxon>Flavobacteriia</taxon>
        <taxon>Flavobacteriales</taxon>
        <taxon>Flavobacteriaceae</taxon>
        <taxon>Aquimarina</taxon>
    </lineage>
</organism>
<sequence length="145" mass="16434">MNKLLLVLLILSINFSFAQEEDGGILLSSESANGKGITPLWPKCEDSRQTPINCFNNNLRNHIIKIFRYPEAAREEGLEGTITVEFIINKKGKVEVIDVKDGHRYLQREAVRIIKTIPKMDEPAKWGNKPISVAYTVPITFIKPK</sequence>
<evidence type="ECO:0000256" key="9">
    <source>
        <dbReference type="ARBA" id="ARBA00023136"/>
    </source>
</evidence>
<keyword evidence="6" id="KW-0812">Transmembrane</keyword>
<dbReference type="NCBIfam" id="TIGR01352">
    <property type="entry name" value="tonB_Cterm"/>
    <property type="match status" value="1"/>
</dbReference>
<evidence type="ECO:0000256" key="7">
    <source>
        <dbReference type="ARBA" id="ARBA00022927"/>
    </source>
</evidence>
<dbReference type="SUPFAM" id="SSF74653">
    <property type="entry name" value="TolA/TonB C-terminal domain"/>
    <property type="match status" value="1"/>
</dbReference>
<dbReference type="PANTHER" id="PTHR33446:SF2">
    <property type="entry name" value="PROTEIN TONB"/>
    <property type="match status" value="1"/>
</dbReference>
<keyword evidence="5" id="KW-0997">Cell inner membrane</keyword>
<feature type="signal peptide" evidence="10">
    <location>
        <begin position="1"/>
        <end position="18"/>
    </location>
</feature>
<evidence type="ECO:0000256" key="5">
    <source>
        <dbReference type="ARBA" id="ARBA00022519"/>
    </source>
</evidence>
<evidence type="ECO:0000313" key="12">
    <source>
        <dbReference type="EMBL" id="GAA3513781.1"/>
    </source>
</evidence>
<evidence type="ECO:0000256" key="1">
    <source>
        <dbReference type="ARBA" id="ARBA00004383"/>
    </source>
</evidence>
<evidence type="ECO:0000256" key="10">
    <source>
        <dbReference type="SAM" id="SignalP"/>
    </source>
</evidence>
<evidence type="ECO:0000256" key="3">
    <source>
        <dbReference type="ARBA" id="ARBA00022448"/>
    </source>
</evidence>
<reference evidence="13" key="1">
    <citation type="journal article" date="2019" name="Int. J. Syst. Evol. Microbiol.">
        <title>The Global Catalogue of Microorganisms (GCM) 10K type strain sequencing project: providing services to taxonomists for standard genome sequencing and annotation.</title>
        <authorList>
            <consortium name="The Broad Institute Genomics Platform"/>
            <consortium name="The Broad Institute Genome Sequencing Center for Infectious Disease"/>
            <person name="Wu L."/>
            <person name="Ma J."/>
        </authorList>
    </citation>
    <scope>NUCLEOTIDE SEQUENCE [LARGE SCALE GENOMIC DNA]</scope>
    <source>
        <strain evidence="13">JCM 17106</strain>
    </source>
</reference>
<protein>
    <recommendedName>
        <fullName evidence="11">TonB C-terminal domain-containing protein</fullName>
    </recommendedName>
</protein>
<feature type="chain" id="PRO_5045910242" description="TonB C-terminal domain-containing protein" evidence="10">
    <location>
        <begin position="19"/>
        <end position="145"/>
    </location>
</feature>
<keyword evidence="7" id="KW-0653">Protein transport</keyword>
<dbReference type="Proteomes" id="UP001500459">
    <property type="component" value="Unassembled WGS sequence"/>
</dbReference>
<comment type="similarity">
    <text evidence="2">Belongs to the TonB family.</text>
</comment>
<evidence type="ECO:0000256" key="8">
    <source>
        <dbReference type="ARBA" id="ARBA00022989"/>
    </source>
</evidence>
<keyword evidence="10" id="KW-0732">Signal</keyword>
<proteinExistence type="inferred from homology"/>
<evidence type="ECO:0000256" key="6">
    <source>
        <dbReference type="ARBA" id="ARBA00022692"/>
    </source>
</evidence>
<comment type="subcellular location">
    <subcellularLocation>
        <location evidence="1">Cell inner membrane</location>
        <topology evidence="1">Single-pass membrane protein</topology>
        <orientation evidence="1">Periplasmic side</orientation>
    </subcellularLocation>
</comment>
<dbReference type="PANTHER" id="PTHR33446">
    <property type="entry name" value="PROTEIN TONB-RELATED"/>
    <property type="match status" value="1"/>
</dbReference>
<dbReference type="EMBL" id="BAABCW010000012">
    <property type="protein sequence ID" value="GAA3513781.1"/>
    <property type="molecule type" value="Genomic_DNA"/>
</dbReference>
<keyword evidence="8" id="KW-1133">Transmembrane helix</keyword>
<feature type="domain" description="TonB C-terminal" evidence="11">
    <location>
        <begin position="54"/>
        <end position="145"/>
    </location>
</feature>
<keyword evidence="13" id="KW-1185">Reference proteome</keyword>
<dbReference type="Pfam" id="PF03544">
    <property type="entry name" value="TonB_C"/>
    <property type="match status" value="1"/>
</dbReference>
<dbReference type="Gene3D" id="3.30.1150.10">
    <property type="match status" value="1"/>
</dbReference>
<evidence type="ECO:0000313" key="13">
    <source>
        <dbReference type="Proteomes" id="UP001500459"/>
    </source>
</evidence>
<evidence type="ECO:0000256" key="4">
    <source>
        <dbReference type="ARBA" id="ARBA00022475"/>
    </source>
</evidence>
<dbReference type="InterPro" id="IPR037682">
    <property type="entry name" value="TonB_C"/>
</dbReference>
<evidence type="ECO:0000256" key="2">
    <source>
        <dbReference type="ARBA" id="ARBA00006555"/>
    </source>
</evidence>
<keyword evidence="3" id="KW-0813">Transport</keyword>
<keyword evidence="4" id="KW-1003">Cell membrane</keyword>
<dbReference type="InterPro" id="IPR006260">
    <property type="entry name" value="TonB/TolA_C"/>
</dbReference>